<dbReference type="Proteomes" id="UP000196708">
    <property type="component" value="Chromosome 1"/>
</dbReference>
<dbReference type="KEGG" id="vga:BSQ33_10035"/>
<accession>A0A1Z2SFS8</accession>
<proteinExistence type="predicted"/>
<organism evidence="1 2">
    <name type="scientific">Vibrio gazogenes</name>
    <dbReference type="NCBI Taxonomy" id="687"/>
    <lineage>
        <taxon>Bacteria</taxon>
        <taxon>Pseudomonadati</taxon>
        <taxon>Pseudomonadota</taxon>
        <taxon>Gammaproteobacteria</taxon>
        <taxon>Vibrionales</taxon>
        <taxon>Vibrionaceae</taxon>
        <taxon>Vibrio</taxon>
    </lineage>
</organism>
<dbReference type="EMBL" id="CP018835">
    <property type="protein sequence ID" value="ASA55998.1"/>
    <property type="molecule type" value="Genomic_DNA"/>
</dbReference>
<gene>
    <name evidence="1" type="ORF">BSQ33_10035</name>
</gene>
<dbReference type="AlphaFoldDB" id="A0A1Z2SFS8"/>
<protein>
    <submittedName>
        <fullName evidence="1">Uncharacterized protein</fullName>
    </submittedName>
</protein>
<reference evidence="1 2" key="1">
    <citation type="submission" date="2016-12" db="EMBL/GenBank/DDBJ databases">
        <authorList>
            <person name="Song W.-J."/>
            <person name="Kurnit D.M."/>
        </authorList>
    </citation>
    <scope>NUCLEOTIDE SEQUENCE [LARGE SCALE GENOMIC DNA]</scope>
    <source>
        <strain evidence="1 2">ATCC 43942</strain>
    </source>
</reference>
<evidence type="ECO:0000313" key="2">
    <source>
        <dbReference type="Proteomes" id="UP000196708"/>
    </source>
</evidence>
<sequence length="65" mass="7602">MYVLKDMFDLNELIITQVFRQMREIEVSLGQFDPSIRPKAKKADKSLTICSGCREEFVQQGRYLS</sequence>
<evidence type="ECO:0000313" key="1">
    <source>
        <dbReference type="EMBL" id="ASA55998.1"/>
    </source>
</evidence>
<name>A0A1Z2SFS8_VIBGA</name>